<dbReference type="RefSeq" id="WP_087167950.1">
    <property type="nucleotide sequence ID" value="NZ_BSBO01000007.1"/>
</dbReference>
<keyword evidence="2" id="KW-0238">DNA-binding</keyword>
<dbReference type="Proteomes" id="UP001145094">
    <property type="component" value="Unassembled WGS sequence"/>
</dbReference>
<dbReference type="InterPro" id="IPR023187">
    <property type="entry name" value="Tscrpt_reg_MarR-type_CS"/>
</dbReference>
<dbReference type="InterPro" id="IPR000835">
    <property type="entry name" value="HTH_MarR-typ"/>
</dbReference>
<evidence type="ECO:0000313" key="7">
    <source>
        <dbReference type="Proteomes" id="UP001145145"/>
    </source>
</evidence>
<proteinExistence type="predicted"/>
<dbReference type="PROSITE" id="PS50995">
    <property type="entry name" value="HTH_MARR_2"/>
    <property type="match status" value="1"/>
</dbReference>
<dbReference type="PROSITE" id="PS01117">
    <property type="entry name" value="HTH_MARR_1"/>
    <property type="match status" value="1"/>
</dbReference>
<dbReference type="EMBL" id="BSBO01000007">
    <property type="protein sequence ID" value="GLG03817.1"/>
    <property type="molecule type" value="Genomic_DNA"/>
</dbReference>
<evidence type="ECO:0000313" key="6">
    <source>
        <dbReference type="EMBL" id="GLG91134.1"/>
    </source>
</evidence>
<reference evidence="6" key="3">
    <citation type="submission" date="2022-11" db="EMBL/GenBank/DDBJ databases">
        <title>Draft genome sequence of Sellimonas catena strain 18CBH55.</title>
        <authorList>
            <person name="Atsushi H."/>
            <person name="Moriya O."/>
            <person name="Mitsuo S."/>
        </authorList>
    </citation>
    <scope>NUCLEOTIDE SEQUENCE</scope>
    <source>
        <strain evidence="6">18CBH55</strain>
    </source>
</reference>
<dbReference type="PANTHER" id="PTHR42756:SF1">
    <property type="entry name" value="TRANSCRIPTIONAL REPRESSOR OF EMRAB OPERON"/>
    <property type="match status" value="1"/>
</dbReference>
<feature type="domain" description="HTH marR-type" evidence="4">
    <location>
        <begin position="4"/>
        <end position="137"/>
    </location>
</feature>
<dbReference type="AlphaFoldDB" id="A0A9W6FBS6"/>
<dbReference type="PRINTS" id="PR00598">
    <property type="entry name" value="HTHMARR"/>
</dbReference>
<reference evidence="5" key="2">
    <citation type="submission" date="2022-11" db="EMBL/GenBank/DDBJ databases">
        <title>Draft genome sequence of Sellimonas catena strain 12EGH17.</title>
        <authorList>
            <person name="Hisatomi A."/>
            <person name="Ohkuma M."/>
            <person name="Sakamoto M."/>
        </authorList>
    </citation>
    <scope>NUCLEOTIDE SEQUENCE</scope>
    <source>
        <strain evidence="5">12EGH17</strain>
    </source>
</reference>
<protein>
    <recommendedName>
        <fullName evidence="4">HTH marR-type domain-containing protein</fullName>
    </recommendedName>
</protein>
<dbReference type="SMART" id="SM00347">
    <property type="entry name" value="HTH_MARR"/>
    <property type="match status" value="1"/>
</dbReference>
<accession>A0A9W6FBS6</accession>
<sequence>MYKFGELWNGLRSMLRLYEKMMKNVCRKYGLSMVEVDIIAFLKNHPMKDTAADIVEFRMLSKAAVSKGAELLIQKGLLERNPDQKDRRKVHLILTEDAQPIMYDVQQVQESYAAQLLDGFSEEEYETYIHLKGRILENVKIGEERGYDHE</sequence>
<evidence type="ECO:0000256" key="1">
    <source>
        <dbReference type="ARBA" id="ARBA00023015"/>
    </source>
</evidence>
<dbReference type="Gene3D" id="1.10.10.10">
    <property type="entry name" value="Winged helix-like DNA-binding domain superfamily/Winged helix DNA-binding domain"/>
    <property type="match status" value="1"/>
</dbReference>
<reference evidence="5 7" key="5">
    <citation type="journal article" date="2023" name="Int. J. Syst. Evol. Microbiol.">
        <title>Sellimonas catena sp. nov., isolated from human faeces.</title>
        <authorList>
            <person name="Hisatomi A."/>
            <person name="Ohkuma M."/>
            <person name="Sakamoto M."/>
        </authorList>
    </citation>
    <scope>NUCLEOTIDE SEQUENCE [LARGE SCALE GENOMIC DNA]</scope>
    <source>
        <strain evidence="5 7">12EGH17</strain>
        <strain evidence="6">18CBH55</strain>
    </source>
</reference>
<dbReference type="EMBL" id="BSCH01000017">
    <property type="protein sequence ID" value="GLG91134.1"/>
    <property type="molecule type" value="Genomic_DNA"/>
</dbReference>
<reference evidence="6" key="4">
    <citation type="submission" date="2022-11" db="EMBL/GenBank/DDBJ databases">
        <title>Draft genome sequence of Sellimonas catena strain 18CBH55.</title>
        <authorList>
            <person name="Hisatomi A."/>
            <person name="Ohkuma M."/>
            <person name="Sakamoto M."/>
        </authorList>
    </citation>
    <scope>NUCLEOTIDE SEQUENCE</scope>
    <source>
        <strain evidence="6">18CBH55</strain>
    </source>
</reference>
<evidence type="ECO:0000259" key="4">
    <source>
        <dbReference type="PROSITE" id="PS50995"/>
    </source>
</evidence>
<reference evidence="5" key="1">
    <citation type="submission" date="2022-11" db="EMBL/GenBank/DDBJ databases">
        <title>Draft genome sequence of Sellimonas catena strain 12EGH17.</title>
        <authorList>
            <person name="Atsushi H."/>
            <person name="Moriya O."/>
            <person name="Mitsuo S."/>
        </authorList>
    </citation>
    <scope>NUCLEOTIDE SEQUENCE</scope>
    <source>
        <strain evidence="5">12EGH17</strain>
    </source>
</reference>
<dbReference type="InterPro" id="IPR036388">
    <property type="entry name" value="WH-like_DNA-bd_sf"/>
</dbReference>
<dbReference type="GO" id="GO:0003700">
    <property type="term" value="F:DNA-binding transcription factor activity"/>
    <property type="evidence" value="ECO:0007669"/>
    <property type="project" value="InterPro"/>
</dbReference>
<dbReference type="SUPFAM" id="SSF46785">
    <property type="entry name" value="Winged helix' DNA-binding domain"/>
    <property type="match status" value="1"/>
</dbReference>
<keyword evidence="3" id="KW-0804">Transcription</keyword>
<dbReference type="Pfam" id="PF12802">
    <property type="entry name" value="MarR_2"/>
    <property type="match status" value="1"/>
</dbReference>
<dbReference type="InterPro" id="IPR036390">
    <property type="entry name" value="WH_DNA-bd_sf"/>
</dbReference>
<evidence type="ECO:0000313" key="5">
    <source>
        <dbReference type="EMBL" id="GLG03817.1"/>
    </source>
</evidence>
<gene>
    <name evidence="5" type="ORF">Selli1_09910</name>
    <name evidence="6" type="ORF">Selli2_25610</name>
</gene>
<name>A0A9W6FBS6_9FIRM</name>
<keyword evidence="7" id="KW-1185">Reference proteome</keyword>
<dbReference type="Proteomes" id="UP001145145">
    <property type="component" value="Unassembled WGS sequence"/>
</dbReference>
<dbReference type="GO" id="GO:0003677">
    <property type="term" value="F:DNA binding"/>
    <property type="evidence" value="ECO:0007669"/>
    <property type="project" value="UniProtKB-KW"/>
</dbReference>
<comment type="caution">
    <text evidence="5">The sequence shown here is derived from an EMBL/GenBank/DDBJ whole genome shotgun (WGS) entry which is preliminary data.</text>
</comment>
<evidence type="ECO:0000256" key="3">
    <source>
        <dbReference type="ARBA" id="ARBA00023163"/>
    </source>
</evidence>
<evidence type="ECO:0000256" key="2">
    <source>
        <dbReference type="ARBA" id="ARBA00023125"/>
    </source>
</evidence>
<dbReference type="PANTHER" id="PTHR42756">
    <property type="entry name" value="TRANSCRIPTIONAL REGULATOR, MARR"/>
    <property type="match status" value="1"/>
</dbReference>
<keyword evidence="1" id="KW-0805">Transcription regulation</keyword>
<organism evidence="5 7">
    <name type="scientific">Sellimonas catena</name>
    <dbReference type="NCBI Taxonomy" id="2994035"/>
    <lineage>
        <taxon>Bacteria</taxon>
        <taxon>Bacillati</taxon>
        <taxon>Bacillota</taxon>
        <taxon>Clostridia</taxon>
        <taxon>Lachnospirales</taxon>
        <taxon>Lachnospiraceae</taxon>
        <taxon>Sellimonas</taxon>
    </lineage>
</organism>